<evidence type="ECO:0000256" key="4">
    <source>
        <dbReference type="ARBA" id="ARBA00022982"/>
    </source>
</evidence>
<evidence type="ECO:0000256" key="2">
    <source>
        <dbReference type="ARBA" id="ARBA00022448"/>
    </source>
</evidence>
<dbReference type="PROSITE" id="PS51379">
    <property type="entry name" value="4FE4S_FER_2"/>
    <property type="match status" value="1"/>
</dbReference>
<dbReference type="RefSeq" id="WP_066954172.1">
    <property type="nucleotide sequence ID" value="NZ_BCNX01000003.1"/>
</dbReference>
<dbReference type="Pfam" id="PF13459">
    <property type="entry name" value="Fer4_15"/>
    <property type="match status" value="1"/>
</dbReference>
<keyword evidence="2 7" id="KW-0813">Transport</keyword>
<dbReference type="InterPro" id="IPR017900">
    <property type="entry name" value="4Fe4S_Fe_S_CS"/>
</dbReference>
<dbReference type="InterPro" id="IPR001080">
    <property type="entry name" value="3Fe4S_ferredoxin"/>
</dbReference>
<dbReference type="OrthoDB" id="5583at2157"/>
<dbReference type="EMBL" id="FNFT01000003">
    <property type="protein sequence ID" value="SDK03867.1"/>
    <property type="molecule type" value="Genomic_DNA"/>
</dbReference>
<comment type="function">
    <text evidence="7">Ferredoxins are iron-sulfur proteins that transfer electrons in a wide variety of metabolic reactions.</text>
</comment>
<keyword evidence="3 7" id="KW-0479">Metal-binding</keyword>
<gene>
    <name evidence="9" type="ORF">SAMN04488571_10393</name>
</gene>
<dbReference type="PANTHER" id="PTHR36923">
    <property type="entry name" value="FERREDOXIN"/>
    <property type="match status" value="1"/>
</dbReference>
<evidence type="ECO:0000256" key="7">
    <source>
        <dbReference type="RuleBase" id="RU368020"/>
    </source>
</evidence>
<keyword evidence="10" id="KW-1185">Reference proteome</keyword>
<dbReference type="AlphaFoldDB" id="A0A1G8YMB5"/>
<evidence type="ECO:0000256" key="1">
    <source>
        <dbReference type="ARBA" id="ARBA00001966"/>
    </source>
</evidence>
<dbReference type="GO" id="GO:0009055">
    <property type="term" value="F:electron transfer activity"/>
    <property type="evidence" value="ECO:0007669"/>
    <property type="project" value="UniProtKB-UniRule"/>
</dbReference>
<dbReference type="Gene3D" id="3.30.70.20">
    <property type="match status" value="1"/>
</dbReference>
<name>A0A1G8YMB5_9EURY</name>
<dbReference type="InterPro" id="IPR017896">
    <property type="entry name" value="4Fe4S_Fe-S-bd"/>
</dbReference>
<evidence type="ECO:0000256" key="3">
    <source>
        <dbReference type="ARBA" id="ARBA00022723"/>
    </source>
</evidence>
<dbReference type="GO" id="GO:0005506">
    <property type="term" value="F:iron ion binding"/>
    <property type="evidence" value="ECO:0007669"/>
    <property type="project" value="UniProtKB-UniRule"/>
</dbReference>
<reference evidence="9 10" key="1">
    <citation type="submission" date="2016-10" db="EMBL/GenBank/DDBJ databases">
        <authorList>
            <person name="Varghese N."/>
            <person name="Submissions S."/>
        </authorList>
    </citation>
    <scope>NUCLEOTIDE SEQUENCE [LARGE SCALE GENOMIC DNA]</scope>
    <source>
        <strain evidence="9 10">DSM 2373</strain>
    </source>
</reference>
<dbReference type="SUPFAM" id="SSF54862">
    <property type="entry name" value="4Fe-4S ferredoxins"/>
    <property type="match status" value="1"/>
</dbReference>
<evidence type="ECO:0000313" key="10">
    <source>
        <dbReference type="Proteomes" id="UP000326500"/>
    </source>
</evidence>
<protein>
    <recommendedName>
        <fullName evidence="7">Ferredoxin</fullName>
    </recommendedName>
</protein>
<organism evidence="9 10">
    <name type="scientific">Methanoculleus thermophilus</name>
    <dbReference type="NCBI Taxonomy" id="2200"/>
    <lineage>
        <taxon>Archaea</taxon>
        <taxon>Methanobacteriati</taxon>
        <taxon>Methanobacteriota</taxon>
        <taxon>Stenosarchaea group</taxon>
        <taxon>Methanomicrobia</taxon>
        <taxon>Methanomicrobiales</taxon>
        <taxon>Methanomicrobiaceae</taxon>
        <taxon>Methanoculleus</taxon>
    </lineage>
</organism>
<evidence type="ECO:0000259" key="8">
    <source>
        <dbReference type="PROSITE" id="PS51379"/>
    </source>
</evidence>
<sequence>MVKVTIDRSGCISCENCWTLCPDIFEQNPDDSLSEVAEQYRVNGNPAEGEVPEDFADCTMEAADSCPVTVIFVEE</sequence>
<dbReference type="PRINTS" id="PR00352">
    <property type="entry name" value="3FE4SFRDOXIN"/>
</dbReference>
<keyword evidence="5 7" id="KW-0408">Iron</keyword>
<dbReference type="PANTHER" id="PTHR36923:SF3">
    <property type="entry name" value="FERREDOXIN"/>
    <property type="match status" value="1"/>
</dbReference>
<proteinExistence type="predicted"/>
<feature type="domain" description="4Fe-4S ferredoxin-type" evidence="8">
    <location>
        <begin position="2"/>
        <end position="30"/>
    </location>
</feature>
<dbReference type="STRING" id="2200.GCA_001571405_00204"/>
<dbReference type="PROSITE" id="PS00198">
    <property type="entry name" value="4FE4S_FER_1"/>
    <property type="match status" value="1"/>
</dbReference>
<dbReference type="GO" id="GO:0051536">
    <property type="term" value="F:iron-sulfur cluster binding"/>
    <property type="evidence" value="ECO:0007669"/>
    <property type="project" value="UniProtKB-KW"/>
</dbReference>
<dbReference type="InterPro" id="IPR051269">
    <property type="entry name" value="Fe-S_cluster_ET"/>
</dbReference>
<keyword evidence="6 7" id="KW-0411">Iron-sulfur</keyword>
<keyword evidence="4 7" id="KW-0249">Electron transport</keyword>
<dbReference type="GO" id="GO:0016491">
    <property type="term" value="F:oxidoreductase activity"/>
    <property type="evidence" value="ECO:0007669"/>
    <property type="project" value="UniProtKB-ARBA"/>
</dbReference>
<comment type="cofactor">
    <cofactor evidence="1">
        <name>[4Fe-4S] cluster</name>
        <dbReference type="ChEBI" id="CHEBI:49883"/>
    </cofactor>
</comment>
<evidence type="ECO:0000256" key="5">
    <source>
        <dbReference type="ARBA" id="ARBA00023004"/>
    </source>
</evidence>
<evidence type="ECO:0000313" key="9">
    <source>
        <dbReference type="EMBL" id="SDK03867.1"/>
    </source>
</evidence>
<evidence type="ECO:0000256" key="6">
    <source>
        <dbReference type="ARBA" id="ARBA00023014"/>
    </source>
</evidence>
<accession>A0A1G8YMB5</accession>
<dbReference type="Proteomes" id="UP000326500">
    <property type="component" value="Unassembled WGS sequence"/>
</dbReference>